<keyword evidence="3" id="KW-1185">Reference proteome</keyword>
<feature type="compositionally biased region" description="Basic residues" evidence="1">
    <location>
        <begin position="279"/>
        <end position="290"/>
    </location>
</feature>
<dbReference type="InParanoid" id="G3AG20"/>
<dbReference type="eggNOG" id="ENOG502RI5I">
    <property type="taxonomic scope" value="Eukaryota"/>
</dbReference>
<feature type="region of interest" description="Disordered" evidence="1">
    <location>
        <begin position="358"/>
        <end position="406"/>
    </location>
</feature>
<dbReference type="HOGENOM" id="CLU_031400_0_0_1"/>
<organism evidence="3">
    <name type="scientific">Spathaspora passalidarum (strain NRRL Y-27907 / 11-Y1)</name>
    <dbReference type="NCBI Taxonomy" id="619300"/>
    <lineage>
        <taxon>Eukaryota</taxon>
        <taxon>Fungi</taxon>
        <taxon>Dikarya</taxon>
        <taxon>Ascomycota</taxon>
        <taxon>Saccharomycotina</taxon>
        <taxon>Pichiomycetes</taxon>
        <taxon>Debaryomycetaceae</taxon>
        <taxon>Spathaspora</taxon>
    </lineage>
</organism>
<dbReference type="GeneID" id="18871789"/>
<evidence type="ECO:0008006" key="4">
    <source>
        <dbReference type="Google" id="ProtNLM"/>
    </source>
</evidence>
<evidence type="ECO:0000256" key="1">
    <source>
        <dbReference type="SAM" id="MobiDB-lite"/>
    </source>
</evidence>
<dbReference type="EMBL" id="GL996499">
    <property type="protein sequence ID" value="EGW35159.1"/>
    <property type="molecule type" value="Genomic_DNA"/>
</dbReference>
<feature type="compositionally biased region" description="Basic and acidic residues" evidence="1">
    <location>
        <begin position="394"/>
        <end position="406"/>
    </location>
</feature>
<feature type="region of interest" description="Disordered" evidence="1">
    <location>
        <begin position="256"/>
        <end position="306"/>
    </location>
</feature>
<dbReference type="AlphaFoldDB" id="G3AG20"/>
<gene>
    <name evidence="2" type="ORF">SPAPADRAFT_53491</name>
</gene>
<dbReference type="RefSeq" id="XP_007372571.1">
    <property type="nucleotide sequence ID" value="XM_007372509.1"/>
</dbReference>
<sequence>MVSKNYENWSQAMYKQFQDSDDNFSPFPDDSVDNSTPPIFDYSILEALDKDDHDEIDTENKPITVDATVRAADANGKQKILHPSQSLLSEYEIDFLRNRISQMIHDQGIGGLMKDVASKSNNNNNTATTTGGFSLYDTRDEEGLHAGNTDECCDQDYDQDDYDLEEITGDDFHSHAHHIEVELNTVPECDVHGMQGCDCPFYEYGDDDEHDPDCDHHNGPSCEFTFEYDHTGKLIPTYSNVEEKLRLMNLESRLKNQNQQSNMKLPSISELNISDSMKSKSKKKKKKKSKAKSESKLGHHNLPTTIPRDYYGYIPSDSCCLFCEYQAIFGSKPRQMMKWYDQRILREEQRRAEFKKKLENAKSKAIKKQREMRTKQLQQQQQKEEGQQLKQAHRNQDQQVKADEVD</sequence>
<dbReference type="Proteomes" id="UP000000709">
    <property type="component" value="Unassembled WGS sequence"/>
</dbReference>
<feature type="compositionally biased region" description="Basic and acidic residues" evidence="1">
    <location>
        <begin position="358"/>
        <end position="374"/>
    </location>
</feature>
<dbReference type="OrthoDB" id="4081922at2759"/>
<name>G3AG20_SPAPN</name>
<proteinExistence type="predicted"/>
<evidence type="ECO:0000313" key="3">
    <source>
        <dbReference type="Proteomes" id="UP000000709"/>
    </source>
</evidence>
<protein>
    <recommendedName>
        <fullName evidence="4">Protein IBD2</fullName>
    </recommendedName>
</protein>
<dbReference type="OMA" id="CEFMFEY"/>
<reference evidence="2 3" key="1">
    <citation type="journal article" date="2011" name="Proc. Natl. Acad. Sci. U.S.A.">
        <title>Comparative genomics of xylose-fermenting fungi for enhanced biofuel production.</title>
        <authorList>
            <person name="Wohlbach D.J."/>
            <person name="Kuo A."/>
            <person name="Sato T.K."/>
            <person name="Potts K.M."/>
            <person name="Salamov A.A."/>
            <person name="LaButti K.M."/>
            <person name="Sun H."/>
            <person name="Clum A."/>
            <person name="Pangilinan J.L."/>
            <person name="Lindquist E.A."/>
            <person name="Lucas S."/>
            <person name="Lapidus A."/>
            <person name="Jin M."/>
            <person name="Gunawan C."/>
            <person name="Balan V."/>
            <person name="Dale B.E."/>
            <person name="Jeffries T.W."/>
            <person name="Zinkel R."/>
            <person name="Barry K.W."/>
            <person name="Grigoriev I.V."/>
            <person name="Gasch A.P."/>
        </authorList>
    </citation>
    <scope>NUCLEOTIDE SEQUENCE [LARGE SCALE GENOMIC DNA]</scope>
    <source>
        <strain evidence="3">NRRL Y-27907 / 11-Y1</strain>
    </source>
</reference>
<feature type="compositionally biased region" description="Polar residues" evidence="1">
    <location>
        <begin position="256"/>
        <end position="273"/>
    </location>
</feature>
<evidence type="ECO:0000313" key="2">
    <source>
        <dbReference type="EMBL" id="EGW35159.1"/>
    </source>
</evidence>
<dbReference type="KEGG" id="spaa:SPAPADRAFT_53491"/>
<accession>G3AG20</accession>